<proteinExistence type="predicted"/>
<accession>A0A1I5QJA3</accession>
<dbReference type="Gene3D" id="3.40.50.1000">
    <property type="entry name" value="HAD superfamily/HAD-like"/>
    <property type="match status" value="1"/>
</dbReference>
<dbReference type="Proteomes" id="UP000199306">
    <property type="component" value="Unassembled WGS sequence"/>
</dbReference>
<dbReference type="InterPro" id="IPR011951">
    <property type="entry name" value="HAD-SF_hydro_IA_YjjG/PynA"/>
</dbReference>
<dbReference type="GO" id="GO:0008253">
    <property type="term" value="F:5'-nucleotidase activity"/>
    <property type="evidence" value="ECO:0007669"/>
    <property type="project" value="InterPro"/>
</dbReference>
<dbReference type="SFLD" id="SFLDG01135">
    <property type="entry name" value="C1.5.6:_HAD__Beta-PGM__Phospha"/>
    <property type="match status" value="1"/>
</dbReference>
<dbReference type="SFLD" id="SFLDS00003">
    <property type="entry name" value="Haloacid_Dehalogenase"/>
    <property type="match status" value="1"/>
</dbReference>
<dbReference type="PANTHER" id="PTHR47478:SF1">
    <property type="entry name" value="PYRIMIDINE 5'-NUCLEOTIDASE YJJG"/>
    <property type="match status" value="1"/>
</dbReference>
<dbReference type="STRING" id="1079859.SAMN04515674_103228"/>
<sequence length="231" mass="27165">MPQYKHIFFDLDHTLWDHDTNCREALSEVYEIFKLETIGIESLAAFQENFNEINYRLWGQYEKGDISQHELRHDRFRLVFTSLGVSDHEICDELSDVYLSICPKKSNLLPFSIETLKYLFPKYPLHIITNGFNETQDTKMISSEIRHYFRNIVTSQESGFKKPDPEMFRYACKIAETKPEQCLMIGDNFYADVLGAMNVGMDAVFFNPNAVNVIEKPTFEIQNMRELRYIL</sequence>
<dbReference type="InterPro" id="IPR023214">
    <property type="entry name" value="HAD_sf"/>
</dbReference>
<dbReference type="SFLD" id="SFLDG01129">
    <property type="entry name" value="C1.5:_HAD__Beta-PGM__Phosphata"/>
    <property type="match status" value="1"/>
</dbReference>
<dbReference type="RefSeq" id="WP_092014303.1">
    <property type="nucleotide sequence ID" value="NZ_FOXH01000003.1"/>
</dbReference>
<dbReference type="OrthoDB" id="9802350at2"/>
<organism evidence="1 2">
    <name type="scientific">Pseudarcicella hirudinis</name>
    <dbReference type="NCBI Taxonomy" id="1079859"/>
    <lineage>
        <taxon>Bacteria</taxon>
        <taxon>Pseudomonadati</taxon>
        <taxon>Bacteroidota</taxon>
        <taxon>Cytophagia</taxon>
        <taxon>Cytophagales</taxon>
        <taxon>Flectobacillaceae</taxon>
        <taxon>Pseudarcicella</taxon>
    </lineage>
</organism>
<dbReference type="Pfam" id="PF00702">
    <property type="entry name" value="Hydrolase"/>
    <property type="match status" value="1"/>
</dbReference>
<dbReference type="PANTHER" id="PTHR47478">
    <property type="match status" value="1"/>
</dbReference>
<evidence type="ECO:0000313" key="2">
    <source>
        <dbReference type="Proteomes" id="UP000199306"/>
    </source>
</evidence>
<protein>
    <submittedName>
        <fullName evidence="1">Putative hydrolase of the HAD superfamily</fullName>
    </submittedName>
</protein>
<dbReference type="Gene3D" id="1.10.150.240">
    <property type="entry name" value="Putative phosphatase, domain 2"/>
    <property type="match status" value="1"/>
</dbReference>
<dbReference type="SUPFAM" id="SSF56784">
    <property type="entry name" value="HAD-like"/>
    <property type="match status" value="1"/>
</dbReference>
<dbReference type="InterPro" id="IPR006439">
    <property type="entry name" value="HAD-SF_hydro_IA"/>
</dbReference>
<reference evidence="1 2" key="1">
    <citation type="submission" date="2016-10" db="EMBL/GenBank/DDBJ databases">
        <authorList>
            <person name="de Groot N.N."/>
        </authorList>
    </citation>
    <scope>NUCLEOTIDE SEQUENCE [LARGE SCALE GENOMIC DNA]</scope>
    <source>
        <strain evidence="2">E92,LMG 26720,CCM 7988</strain>
    </source>
</reference>
<keyword evidence="2" id="KW-1185">Reference proteome</keyword>
<dbReference type="InterPro" id="IPR052550">
    <property type="entry name" value="Pyrimidine_5'-ntase_YjjG"/>
</dbReference>
<evidence type="ECO:0000313" key="1">
    <source>
        <dbReference type="EMBL" id="SFP46313.1"/>
    </source>
</evidence>
<name>A0A1I5QJA3_9BACT</name>
<dbReference type="AlphaFoldDB" id="A0A1I5QJA3"/>
<dbReference type="NCBIfam" id="TIGR02254">
    <property type="entry name" value="YjjG_YfnB"/>
    <property type="match status" value="1"/>
</dbReference>
<keyword evidence="1" id="KW-0378">Hydrolase</keyword>
<dbReference type="InterPro" id="IPR023198">
    <property type="entry name" value="PGP-like_dom2"/>
</dbReference>
<dbReference type="EMBL" id="FOXH01000003">
    <property type="protein sequence ID" value="SFP46313.1"/>
    <property type="molecule type" value="Genomic_DNA"/>
</dbReference>
<dbReference type="InterPro" id="IPR036412">
    <property type="entry name" value="HAD-like_sf"/>
</dbReference>
<dbReference type="NCBIfam" id="TIGR01549">
    <property type="entry name" value="HAD-SF-IA-v1"/>
    <property type="match status" value="1"/>
</dbReference>
<gene>
    <name evidence="1" type="ORF">SAMN04515674_103228</name>
</gene>